<dbReference type="GO" id="GO:0042744">
    <property type="term" value="P:hydrogen peroxide catabolic process"/>
    <property type="evidence" value="ECO:0007669"/>
    <property type="project" value="UniProtKB-KW"/>
</dbReference>
<evidence type="ECO:0000256" key="2">
    <source>
        <dbReference type="ARBA" id="ARBA00005329"/>
    </source>
</evidence>
<evidence type="ECO:0000256" key="10">
    <source>
        <dbReference type="ARBA" id="ARBA00044729"/>
    </source>
</evidence>
<dbReference type="SUPFAM" id="SSF56634">
    <property type="entry name" value="Heme-dependent catalase-like"/>
    <property type="match status" value="1"/>
</dbReference>
<dbReference type="BRENDA" id="1.11.1.6">
    <property type="organism ID" value="6937"/>
</dbReference>
<keyword evidence="3 13" id="KW-0575">Peroxidase</keyword>
<dbReference type="EMBL" id="AF428076">
    <property type="protein sequence ID" value="AAL34518.2"/>
    <property type="molecule type" value="mRNA"/>
</dbReference>
<dbReference type="VEuPathDB" id="FungiDB:PABG_01943"/>
<evidence type="ECO:0000256" key="1">
    <source>
        <dbReference type="ARBA" id="ARBA00004913"/>
    </source>
</evidence>
<dbReference type="GO" id="GO:0009820">
    <property type="term" value="P:alkaloid metabolic process"/>
    <property type="evidence" value="ECO:0007669"/>
    <property type="project" value="UniProtKB-KW"/>
</dbReference>
<dbReference type="VEuPathDB" id="FungiDB:PADG_00324"/>
<dbReference type="PROSITE" id="PS00437">
    <property type="entry name" value="CATALASE_1"/>
    <property type="match status" value="1"/>
</dbReference>
<sequence length="502" mass="56885">MGADVASSTYRYTETPTYTTSNGCPVMDPESSQRVGMKGPLLLQDFHLIDLAHFDRERIPERVVHAKGAGAYGEFEVLDDISDITVIDMLLGVGKKTKCITRFSTVGGEKGSADSARDPRGFSTKFYTEQGNWDWVFNNTPVFFLRDPSKFPIFIHTQKRNPQNNLKDATMFWDYLSTHQESANRSCMHLFSDRGTPILPTGTCNGILGHHITQWTKPDGTFNYVQIHCKTDQGNKTFNNEEATKMAADNPDWHTEDLFKAIERGEYPSWTCTFRSSAPSRLEIRWNVFDLTKVWPQAEVPLRRFGRFTLCENPQNYFAEIEQAAFSPSHMVPGVEPSADPVLQSRLFSYPDTHRHRLGVNYQQIPVNCPLRAFNPYQRDGAMAINGNYGANPNYPSTFRPMEFKPVKACQEHEQWAGAALSKQIPVTDEDFVQPNGLWQVLGRQPGQQENFVHNVSVHLCGAQEKVRKATYCMFSRINADLGARIEKATERLVASQPQSHL</sequence>
<keyword evidence="9 13" id="KW-0376">Hydrogen peroxide</keyword>
<dbReference type="FunFam" id="2.40.180.10:FF:000001">
    <property type="entry name" value="Catalase"/>
    <property type="match status" value="1"/>
</dbReference>
<keyword evidence="6 12" id="KW-0479">Metal-binding</keyword>
<comment type="similarity">
    <text evidence="2 13">Belongs to the catalase family.</text>
</comment>
<dbReference type="PROSITE" id="PS00438">
    <property type="entry name" value="CATALASE_2"/>
    <property type="match status" value="1"/>
</dbReference>
<dbReference type="InterPro" id="IPR011614">
    <property type="entry name" value="Catalase_core"/>
</dbReference>
<evidence type="ECO:0000256" key="4">
    <source>
        <dbReference type="ARBA" id="ARBA00022589"/>
    </source>
</evidence>
<dbReference type="InterPro" id="IPR018028">
    <property type="entry name" value="Catalase"/>
</dbReference>
<dbReference type="Gene3D" id="2.40.180.10">
    <property type="entry name" value="Catalase core domain"/>
    <property type="match status" value="1"/>
</dbReference>
<keyword evidence="8 12" id="KW-0408">Iron</keyword>
<dbReference type="InterPro" id="IPR024708">
    <property type="entry name" value="Catalase_AS"/>
</dbReference>
<dbReference type="PRINTS" id="PR00067">
    <property type="entry name" value="CATALASE"/>
</dbReference>
<dbReference type="InterPro" id="IPR010582">
    <property type="entry name" value="Catalase_immune_responsive"/>
</dbReference>
<name>Q8X220_PARBR</name>
<dbReference type="GO" id="GO:0046872">
    <property type="term" value="F:metal ion binding"/>
    <property type="evidence" value="ECO:0007669"/>
    <property type="project" value="UniProtKB-KW"/>
</dbReference>
<reference evidence="17" key="2">
    <citation type="journal article" date="2004" name="Yeast">
        <title>Monofunctional catalase P of Paracoccidioides brasiliensis: identification, characterization, molecular cloning and expression analysis.</title>
        <authorList>
            <person name="Moreira S.F.I."/>
            <person name="Bailao A.M."/>
            <person name="Barbosa M.S."/>
            <person name="Jesuino R.S.A."/>
            <person name="Felipe M.S.S."/>
            <person name="Pereira M."/>
            <person name="Soares C.M.A."/>
        </authorList>
    </citation>
    <scope>NUCLEOTIDE SEQUENCE</scope>
</reference>
<dbReference type="PANTHER" id="PTHR11465:SF9">
    <property type="entry name" value="CATALASE"/>
    <property type="match status" value="1"/>
</dbReference>
<dbReference type="AlphaFoldDB" id="Q8X220"/>
<dbReference type="InterPro" id="IPR024711">
    <property type="entry name" value="Catalase_clade1/3"/>
</dbReference>
<evidence type="ECO:0000256" key="13">
    <source>
        <dbReference type="RuleBase" id="RU000498"/>
    </source>
</evidence>
<comment type="cofactor">
    <cofactor evidence="12">
        <name>heme</name>
        <dbReference type="ChEBI" id="CHEBI:30413"/>
    </cofactor>
</comment>
<keyword evidence="5 12" id="KW-0349">Heme</keyword>
<dbReference type="GO" id="GO:0020037">
    <property type="term" value="F:heme binding"/>
    <property type="evidence" value="ECO:0007669"/>
    <property type="project" value="InterPro"/>
</dbReference>
<evidence type="ECO:0000256" key="9">
    <source>
        <dbReference type="ARBA" id="ARBA00023324"/>
    </source>
</evidence>
<accession>Q96VZ0</accession>
<dbReference type="SMR" id="Q8X220"/>
<dbReference type="GO" id="GO:0004096">
    <property type="term" value="F:catalase activity"/>
    <property type="evidence" value="ECO:0007669"/>
    <property type="project" value="UniProtKB-EC"/>
</dbReference>
<evidence type="ECO:0000256" key="8">
    <source>
        <dbReference type="ARBA" id="ARBA00023004"/>
    </source>
</evidence>
<comment type="catalytic activity">
    <reaction evidence="13">
        <text>2 H2O2 = O2 + 2 H2O</text>
        <dbReference type="Rhea" id="RHEA:20309"/>
        <dbReference type="ChEBI" id="CHEBI:15377"/>
        <dbReference type="ChEBI" id="CHEBI:15379"/>
        <dbReference type="ChEBI" id="CHEBI:16240"/>
        <dbReference type="EC" id="1.11.1.6"/>
    </reaction>
</comment>
<evidence type="ECO:0000256" key="12">
    <source>
        <dbReference type="PIRSR" id="PIRSR038928-2"/>
    </source>
</evidence>
<dbReference type="SMART" id="SM01060">
    <property type="entry name" value="Catalase"/>
    <property type="match status" value="1"/>
</dbReference>
<evidence type="ECO:0000256" key="5">
    <source>
        <dbReference type="ARBA" id="ARBA00022617"/>
    </source>
</evidence>
<organism evidence="17">
    <name type="scientific">Paracoccidioides brasiliensis</name>
    <dbReference type="NCBI Taxonomy" id="121759"/>
    <lineage>
        <taxon>Eukaryota</taxon>
        <taxon>Fungi</taxon>
        <taxon>Dikarya</taxon>
        <taxon>Ascomycota</taxon>
        <taxon>Pezizomycotina</taxon>
        <taxon>Eurotiomycetes</taxon>
        <taxon>Eurotiomycetidae</taxon>
        <taxon>Onygenales</taxon>
        <taxon>Ajellomycetaceae</taxon>
        <taxon>Paracoccidioides</taxon>
    </lineage>
</organism>
<dbReference type="InterPro" id="IPR002226">
    <property type="entry name" value="Catalase_haem_BS"/>
</dbReference>
<keyword evidence="7 13" id="KW-0560">Oxidoreductase</keyword>
<evidence type="ECO:0000259" key="15">
    <source>
        <dbReference type="SMART" id="SM01060"/>
    </source>
</evidence>
<dbReference type="InterPro" id="IPR020835">
    <property type="entry name" value="Catalase_sf"/>
</dbReference>
<dbReference type="Pfam" id="PF06628">
    <property type="entry name" value="Catalase-rel"/>
    <property type="match status" value="1"/>
</dbReference>
<evidence type="ECO:0000313" key="17">
    <source>
        <dbReference type="EMBL" id="AAL34518.2"/>
    </source>
</evidence>
<proteinExistence type="evidence at transcript level"/>
<protein>
    <recommendedName>
        <fullName evidence="13">Catalase</fullName>
        <ecNumber evidence="13">1.11.1.6</ecNumber>
    </recommendedName>
</protein>
<dbReference type="PANTHER" id="PTHR11465">
    <property type="entry name" value="CATALASE"/>
    <property type="match status" value="1"/>
</dbReference>
<keyword evidence="4" id="KW-0017">Alkaloid metabolism</keyword>
<evidence type="ECO:0000256" key="7">
    <source>
        <dbReference type="ARBA" id="ARBA00023002"/>
    </source>
</evidence>
<evidence type="ECO:0000313" key="16">
    <source>
        <dbReference type="EMBL" id="AAK94335.3"/>
    </source>
</evidence>
<dbReference type="PeroxiBase" id="5265">
    <property type="entry name" value="PbrKat02"/>
</dbReference>
<dbReference type="PIRSF" id="PIRSF038928">
    <property type="entry name" value="Catalase_clade1-3"/>
    <property type="match status" value="1"/>
</dbReference>
<accession>Q8X220</accession>
<evidence type="ECO:0000256" key="14">
    <source>
        <dbReference type="RuleBase" id="RU004142"/>
    </source>
</evidence>
<feature type="active site" evidence="11">
    <location>
        <position position="65"/>
    </location>
</feature>
<feature type="domain" description="Catalase core" evidence="15">
    <location>
        <begin position="19"/>
        <end position="403"/>
    </location>
</feature>
<dbReference type="GO" id="GO:0042542">
    <property type="term" value="P:response to hydrogen peroxide"/>
    <property type="evidence" value="ECO:0007669"/>
    <property type="project" value="TreeGrafter"/>
</dbReference>
<comment type="pathway">
    <text evidence="1">Alkaloid biosynthesis.</text>
</comment>
<evidence type="ECO:0000256" key="6">
    <source>
        <dbReference type="ARBA" id="ARBA00022723"/>
    </source>
</evidence>
<evidence type="ECO:0000256" key="11">
    <source>
        <dbReference type="PIRSR" id="PIRSR038928-1"/>
    </source>
</evidence>
<dbReference type="EC" id="1.11.1.6" evidence="13"/>
<dbReference type="EMBL" id="AF395816">
    <property type="protein sequence ID" value="AAK94335.3"/>
    <property type="molecule type" value="Genomic_DNA"/>
</dbReference>
<comment type="function">
    <text evidence="10 14">Catalyzes the degradation of hydrogen peroxide (H(2)O(2)) generated by peroxisomal oxidases to water and oxygen, thereby protecting cells from the toxic effects of hydrogen peroxide.</text>
</comment>
<evidence type="ECO:0000256" key="3">
    <source>
        <dbReference type="ARBA" id="ARBA00022559"/>
    </source>
</evidence>
<dbReference type="CDD" id="cd08157">
    <property type="entry name" value="catalase_fungal"/>
    <property type="match status" value="1"/>
</dbReference>
<feature type="active site" evidence="11">
    <location>
        <position position="138"/>
    </location>
</feature>
<dbReference type="Pfam" id="PF00199">
    <property type="entry name" value="Catalase"/>
    <property type="match status" value="1"/>
</dbReference>
<feature type="binding site" description="axial binding residue" evidence="12">
    <location>
        <position position="350"/>
    </location>
    <ligand>
        <name>heme</name>
        <dbReference type="ChEBI" id="CHEBI:30413"/>
    </ligand>
    <ligandPart>
        <name>Fe</name>
        <dbReference type="ChEBI" id="CHEBI:18248"/>
    </ligandPart>
</feature>
<dbReference type="GO" id="GO:0005739">
    <property type="term" value="C:mitochondrion"/>
    <property type="evidence" value="ECO:0007669"/>
    <property type="project" value="TreeGrafter"/>
</dbReference>
<dbReference type="GO" id="GO:0005777">
    <property type="term" value="C:peroxisome"/>
    <property type="evidence" value="ECO:0007669"/>
    <property type="project" value="TreeGrafter"/>
</dbReference>
<reference evidence="16" key="1">
    <citation type="submission" date="2003-05" db="EMBL/GenBank/DDBJ databases">
        <title>The peroxisomal antigenic catalase of Paracoccidioides brasiliensis.</title>
        <authorList>
            <person name="Moreira S.F.I."/>
            <person name="Bailao A.M."/>
            <person name="Jesuino R.S.A."/>
            <person name="Felipe M.S.S."/>
            <person name="Pereira M."/>
            <person name="Soares C.M.A."/>
        </authorList>
    </citation>
    <scope>NUCLEOTIDE SEQUENCE</scope>
</reference>
<dbReference type="PROSITE" id="PS51402">
    <property type="entry name" value="CATALASE_3"/>
    <property type="match status" value="1"/>
</dbReference>